<feature type="chain" id="PRO_5020029722" description="Secreted protein" evidence="1">
    <location>
        <begin position="22"/>
        <end position="166"/>
    </location>
</feature>
<evidence type="ECO:0000313" key="2">
    <source>
        <dbReference type="EMBL" id="GBP37414.1"/>
    </source>
</evidence>
<name>A0A4C1VHK2_EUMVA</name>
<evidence type="ECO:0000256" key="1">
    <source>
        <dbReference type="SAM" id="SignalP"/>
    </source>
</evidence>
<evidence type="ECO:0008006" key="4">
    <source>
        <dbReference type="Google" id="ProtNLM"/>
    </source>
</evidence>
<proteinExistence type="predicted"/>
<comment type="caution">
    <text evidence="2">The sequence shown here is derived from an EMBL/GenBank/DDBJ whole genome shotgun (WGS) entry which is preliminary data.</text>
</comment>
<dbReference type="AlphaFoldDB" id="A0A4C1VHK2"/>
<dbReference type="EMBL" id="BGZK01000333">
    <property type="protein sequence ID" value="GBP37414.1"/>
    <property type="molecule type" value="Genomic_DNA"/>
</dbReference>
<sequence>MSACVSYIFCTFILRVTKLSAASCARVNRFASTKPSINVAIDLCEAVYLQRAKLKRRWREVTLSISVNTASAPRALPPAAIAELPAQRIRMFPHSFDMLYQHPSAVARPSVPLIKSPFRLAEFRPIEWKRPGSQNLSPIRSCTNRNGRRYLAPVNDYRQRLAALPS</sequence>
<dbReference type="Proteomes" id="UP000299102">
    <property type="component" value="Unassembled WGS sequence"/>
</dbReference>
<reference evidence="2 3" key="1">
    <citation type="journal article" date="2019" name="Commun. Biol.">
        <title>The bagworm genome reveals a unique fibroin gene that provides high tensile strength.</title>
        <authorList>
            <person name="Kono N."/>
            <person name="Nakamura H."/>
            <person name="Ohtoshi R."/>
            <person name="Tomita M."/>
            <person name="Numata K."/>
            <person name="Arakawa K."/>
        </authorList>
    </citation>
    <scope>NUCLEOTIDE SEQUENCE [LARGE SCALE GENOMIC DNA]</scope>
</reference>
<feature type="signal peptide" evidence="1">
    <location>
        <begin position="1"/>
        <end position="21"/>
    </location>
</feature>
<protein>
    <recommendedName>
        <fullName evidence="4">Secreted protein</fullName>
    </recommendedName>
</protein>
<organism evidence="2 3">
    <name type="scientific">Eumeta variegata</name>
    <name type="common">Bagworm moth</name>
    <name type="synonym">Eumeta japonica</name>
    <dbReference type="NCBI Taxonomy" id="151549"/>
    <lineage>
        <taxon>Eukaryota</taxon>
        <taxon>Metazoa</taxon>
        <taxon>Ecdysozoa</taxon>
        <taxon>Arthropoda</taxon>
        <taxon>Hexapoda</taxon>
        <taxon>Insecta</taxon>
        <taxon>Pterygota</taxon>
        <taxon>Neoptera</taxon>
        <taxon>Endopterygota</taxon>
        <taxon>Lepidoptera</taxon>
        <taxon>Glossata</taxon>
        <taxon>Ditrysia</taxon>
        <taxon>Tineoidea</taxon>
        <taxon>Psychidae</taxon>
        <taxon>Oiketicinae</taxon>
        <taxon>Eumeta</taxon>
    </lineage>
</organism>
<keyword evidence="1" id="KW-0732">Signal</keyword>
<evidence type="ECO:0000313" key="3">
    <source>
        <dbReference type="Proteomes" id="UP000299102"/>
    </source>
</evidence>
<accession>A0A4C1VHK2</accession>
<gene>
    <name evidence="2" type="ORF">EVAR_16319_1</name>
</gene>
<keyword evidence="3" id="KW-1185">Reference proteome</keyword>